<gene>
    <name evidence="3" type="ORF">OLC1_LOCUS15330</name>
</gene>
<dbReference type="PANTHER" id="PTHR33649:SF17">
    <property type="entry name" value="NTEIG-E80 PROTEIN"/>
    <property type="match status" value="1"/>
</dbReference>
<feature type="signal peptide" evidence="2">
    <location>
        <begin position="1"/>
        <end position="26"/>
    </location>
</feature>
<organism evidence="3 4">
    <name type="scientific">Oldenlandia corymbosa var. corymbosa</name>
    <dbReference type="NCBI Taxonomy" id="529605"/>
    <lineage>
        <taxon>Eukaryota</taxon>
        <taxon>Viridiplantae</taxon>
        <taxon>Streptophyta</taxon>
        <taxon>Embryophyta</taxon>
        <taxon>Tracheophyta</taxon>
        <taxon>Spermatophyta</taxon>
        <taxon>Magnoliopsida</taxon>
        <taxon>eudicotyledons</taxon>
        <taxon>Gunneridae</taxon>
        <taxon>Pentapetalae</taxon>
        <taxon>asterids</taxon>
        <taxon>lamiids</taxon>
        <taxon>Gentianales</taxon>
        <taxon>Rubiaceae</taxon>
        <taxon>Rubioideae</taxon>
        <taxon>Spermacoceae</taxon>
        <taxon>Hedyotis-Oldenlandia complex</taxon>
        <taxon>Oldenlandia</taxon>
    </lineage>
</organism>
<feature type="region of interest" description="Disordered" evidence="1">
    <location>
        <begin position="158"/>
        <end position="182"/>
    </location>
</feature>
<evidence type="ECO:0000313" key="3">
    <source>
        <dbReference type="EMBL" id="CAI9106894.1"/>
    </source>
</evidence>
<dbReference type="PANTHER" id="PTHR33649">
    <property type="entry name" value="PAR1 PROTEIN"/>
    <property type="match status" value="1"/>
</dbReference>
<accession>A0AAV1DGB8</accession>
<dbReference type="InterPro" id="IPR009489">
    <property type="entry name" value="PAR1"/>
</dbReference>
<feature type="chain" id="PRO_5043707168" evidence="2">
    <location>
        <begin position="27"/>
        <end position="344"/>
    </location>
</feature>
<dbReference type="EMBL" id="OX459122">
    <property type="protein sequence ID" value="CAI9106894.1"/>
    <property type="molecule type" value="Genomic_DNA"/>
</dbReference>
<sequence>MQSSSLGMTPLIVFLTAMLFLRGTFGKLECENLSPDTCAFAISSSGKRCSLETYFSDDRSIKFECKTSEIMASVALREHIESSDCINSCGVDKTTVGISTDKFLEPRFSKKLCSQNCQMNCPNIVDLYSRLALAEGVYLPAVCKALAASSRRKMKQMQIQSSEAVARRQKTMQNLNRGSSAAEADAVRNLNHGAIKSSVSFANAASSTTLPAKTDVAENLNHGAIKPSVSSANAASSTTLPTKTEAAEDLNHGETESVVASANAASTTLSTQSDAAENMNLGETEISVVASADAVSSTLATKSDAAENLNLGEIESGVDSANAASSALAFAQGGAEAPIPCFTQ</sequence>
<dbReference type="Proteomes" id="UP001161247">
    <property type="component" value="Chromosome 5"/>
</dbReference>
<name>A0AAV1DGB8_OLDCO</name>
<feature type="region of interest" description="Disordered" evidence="1">
    <location>
        <begin position="227"/>
        <end position="250"/>
    </location>
</feature>
<dbReference type="AlphaFoldDB" id="A0AAV1DGB8"/>
<dbReference type="Pfam" id="PF06521">
    <property type="entry name" value="PAR1"/>
    <property type="match status" value="1"/>
</dbReference>
<proteinExistence type="predicted"/>
<feature type="compositionally biased region" description="Low complexity" evidence="1">
    <location>
        <begin position="228"/>
        <end position="237"/>
    </location>
</feature>
<reference evidence="3" key="1">
    <citation type="submission" date="2023-03" db="EMBL/GenBank/DDBJ databases">
        <authorList>
            <person name="Julca I."/>
        </authorList>
    </citation>
    <scope>NUCLEOTIDE SEQUENCE</scope>
</reference>
<evidence type="ECO:0000313" key="4">
    <source>
        <dbReference type="Proteomes" id="UP001161247"/>
    </source>
</evidence>
<evidence type="ECO:0000256" key="2">
    <source>
        <dbReference type="SAM" id="SignalP"/>
    </source>
</evidence>
<protein>
    <submittedName>
        <fullName evidence="3">OLC1v1006138C2</fullName>
    </submittedName>
</protein>
<keyword evidence="4" id="KW-1185">Reference proteome</keyword>
<evidence type="ECO:0000256" key="1">
    <source>
        <dbReference type="SAM" id="MobiDB-lite"/>
    </source>
</evidence>
<keyword evidence="2" id="KW-0732">Signal</keyword>